<keyword evidence="6" id="KW-0699">rRNA-binding</keyword>
<evidence type="ECO:0000259" key="9">
    <source>
        <dbReference type="Pfam" id="PF00673"/>
    </source>
</evidence>
<dbReference type="SUPFAM" id="SSF55282">
    <property type="entry name" value="RL5-like"/>
    <property type="match status" value="1"/>
</dbReference>
<keyword evidence="3 6" id="KW-0687">Ribonucleoprotein</keyword>
<comment type="function">
    <text evidence="6">This is 1 of the proteins that bind and probably mediate the attachment of the 5S RNA into the large ribosomal subunit, where it forms part of the central protuberance. In the 70S ribosome it contacts protein S13 of the 30S subunit (bridge B1b), connecting the 2 subunits; this bridge is implicated in subunit movement. Contacts the P site tRNA; the 5S rRNA and some of its associated proteins might help stabilize positioning of ribosome-bound tRNAs.</text>
</comment>
<dbReference type="Pfam" id="PF00673">
    <property type="entry name" value="Ribosomal_L5_C"/>
    <property type="match status" value="1"/>
</dbReference>
<dbReference type="Pfam" id="PF00281">
    <property type="entry name" value="Ribosomal_L5"/>
    <property type="match status" value="1"/>
</dbReference>
<keyword evidence="6" id="KW-0694">RNA-binding</keyword>
<dbReference type="RefSeq" id="WP_154433552.1">
    <property type="nucleotide sequence ID" value="NZ_VUNC01000001.1"/>
</dbReference>
<evidence type="ECO:0000256" key="3">
    <source>
        <dbReference type="ARBA" id="ARBA00023274"/>
    </source>
</evidence>
<dbReference type="GO" id="GO:0005840">
    <property type="term" value="C:ribosome"/>
    <property type="evidence" value="ECO:0007669"/>
    <property type="project" value="UniProtKB-KW"/>
</dbReference>
<dbReference type="InterPro" id="IPR002132">
    <property type="entry name" value="Ribosomal_uL5"/>
</dbReference>
<accession>A0A6N7XPE4</accession>
<protein>
    <recommendedName>
        <fullName evidence="4 6">Large ribosomal subunit protein uL5</fullName>
    </recommendedName>
</protein>
<dbReference type="NCBIfam" id="NF000585">
    <property type="entry name" value="PRK00010.1"/>
    <property type="match status" value="1"/>
</dbReference>
<organism evidence="10 11">
    <name type="scientific">Olsenella porci</name>
    <dbReference type="NCBI Taxonomy" id="2652279"/>
    <lineage>
        <taxon>Bacteria</taxon>
        <taxon>Bacillati</taxon>
        <taxon>Actinomycetota</taxon>
        <taxon>Coriobacteriia</taxon>
        <taxon>Coriobacteriales</taxon>
        <taxon>Atopobiaceae</taxon>
        <taxon>Olsenella</taxon>
    </lineage>
</organism>
<evidence type="ECO:0000256" key="6">
    <source>
        <dbReference type="HAMAP-Rule" id="MF_01333"/>
    </source>
</evidence>
<dbReference type="InterPro" id="IPR031309">
    <property type="entry name" value="Ribosomal_uL5_C"/>
</dbReference>
<comment type="caution">
    <text evidence="10">The sequence shown here is derived from an EMBL/GenBank/DDBJ whole genome shotgun (WGS) entry which is preliminary data.</text>
</comment>
<dbReference type="Gene3D" id="3.30.1440.10">
    <property type="match status" value="1"/>
</dbReference>
<keyword evidence="6" id="KW-0820">tRNA-binding</keyword>
<dbReference type="InterPro" id="IPR022803">
    <property type="entry name" value="Ribosomal_uL5_dom_sf"/>
</dbReference>
<comment type="similarity">
    <text evidence="1 6 7">Belongs to the universal ribosomal protein uL5 family.</text>
</comment>
<reference evidence="10 11" key="1">
    <citation type="submission" date="2019-08" db="EMBL/GenBank/DDBJ databases">
        <title>In-depth cultivation of the pig gut microbiome towards novel bacterial diversity and tailored functional studies.</title>
        <authorList>
            <person name="Wylensek D."/>
            <person name="Hitch T.C.A."/>
            <person name="Clavel T."/>
        </authorList>
    </citation>
    <scope>NUCLEOTIDE SEQUENCE [LARGE SCALE GENOMIC DNA]</scope>
    <source>
        <strain evidence="10 11">CA-Schmier-601-WT-1</strain>
    </source>
</reference>
<comment type="function">
    <text evidence="5">This is one of the proteins that bind and probably mediate the attachment of the 5S RNA into the large ribosomal subunit, where it forms part of the central protuberance. In the 70S ribosome it contacts protein S13 of the 30S subunit (bridge B1b), connecting the 2 subunits; this bridge is implicated in subunit movement. Contacts the P site tRNA; the 5S rRNA and some of its associated proteins might help stabilize positioning of ribosome-bound tRNAs.</text>
</comment>
<dbReference type="InterPro" id="IPR020930">
    <property type="entry name" value="Ribosomal_uL5_bac-type"/>
</dbReference>
<keyword evidence="11" id="KW-1185">Reference proteome</keyword>
<evidence type="ECO:0000256" key="7">
    <source>
        <dbReference type="RuleBase" id="RU003930"/>
    </source>
</evidence>
<dbReference type="PANTHER" id="PTHR11994">
    <property type="entry name" value="60S RIBOSOMAL PROTEIN L11-RELATED"/>
    <property type="match status" value="1"/>
</dbReference>
<evidence type="ECO:0000256" key="5">
    <source>
        <dbReference type="ARBA" id="ARBA00058604"/>
    </source>
</evidence>
<proteinExistence type="inferred from homology"/>
<dbReference type="GO" id="GO:0003735">
    <property type="term" value="F:structural constituent of ribosome"/>
    <property type="evidence" value="ECO:0007669"/>
    <property type="project" value="InterPro"/>
</dbReference>
<comment type="subunit">
    <text evidence="6">Part of the 50S ribosomal subunit; part of the 5S rRNA/L5/L18/L25 subcomplex. Contacts the 5S rRNA and the P site tRNA. Forms a bridge to the 30S subunit in the 70S ribosome.</text>
</comment>
<dbReference type="HAMAP" id="MF_01333_B">
    <property type="entry name" value="Ribosomal_uL5_B"/>
    <property type="match status" value="1"/>
</dbReference>
<evidence type="ECO:0000256" key="4">
    <source>
        <dbReference type="ARBA" id="ARBA00035245"/>
    </source>
</evidence>
<dbReference type="EMBL" id="VUNC01000001">
    <property type="protein sequence ID" value="MST71799.1"/>
    <property type="molecule type" value="Genomic_DNA"/>
</dbReference>
<evidence type="ECO:0000259" key="8">
    <source>
        <dbReference type="Pfam" id="PF00281"/>
    </source>
</evidence>
<sequence>MAEDQNYVPRLKTLYFDTIRDELQKQFNYKNVMQIPKIEKIVVNMGVGEAATDSKAIEGAVADLRAITGQQPLVTHARKSIATFHLRQGQAIGAKVTLRSDRMYEFLDRLIAIAIPRIRDFRGISAKSFDGHGNFSMGVTEQLIFPEIDFDKIDHTRGMDITIVTTAQTDEEGKALLDAFHFPFKKD</sequence>
<dbReference type="PIRSF" id="PIRSF002161">
    <property type="entry name" value="Ribosomal_L5"/>
    <property type="match status" value="1"/>
</dbReference>
<feature type="domain" description="Large ribosomal subunit protein uL5 N-terminal" evidence="8">
    <location>
        <begin position="31"/>
        <end position="87"/>
    </location>
</feature>
<dbReference type="PROSITE" id="PS00358">
    <property type="entry name" value="RIBOSOMAL_L5"/>
    <property type="match status" value="1"/>
</dbReference>
<name>A0A6N7XPE4_9ACTN</name>
<evidence type="ECO:0000256" key="1">
    <source>
        <dbReference type="ARBA" id="ARBA00008553"/>
    </source>
</evidence>
<feature type="domain" description="Large ribosomal subunit protein uL5 C-terminal" evidence="9">
    <location>
        <begin position="92"/>
        <end position="184"/>
    </location>
</feature>
<dbReference type="GO" id="GO:0006412">
    <property type="term" value="P:translation"/>
    <property type="evidence" value="ECO:0007669"/>
    <property type="project" value="UniProtKB-UniRule"/>
</dbReference>
<dbReference type="Proteomes" id="UP000469325">
    <property type="component" value="Unassembled WGS sequence"/>
</dbReference>
<dbReference type="AlphaFoldDB" id="A0A6N7XPE4"/>
<keyword evidence="2 6" id="KW-0689">Ribosomal protein</keyword>
<evidence type="ECO:0000313" key="10">
    <source>
        <dbReference type="EMBL" id="MST71799.1"/>
    </source>
</evidence>
<dbReference type="GO" id="GO:0000049">
    <property type="term" value="F:tRNA binding"/>
    <property type="evidence" value="ECO:0007669"/>
    <property type="project" value="UniProtKB-UniRule"/>
</dbReference>
<dbReference type="FunFam" id="3.30.1440.10:FF:000001">
    <property type="entry name" value="50S ribosomal protein L5"/>
    <property type="match status" value="1"/>
</dbReference>
<dbReference type="GO" id="GO:1990904">
    <property type="term" value="C:ribonucleoprotein complex"/>
    <property type="evidence" value="ECO:0007669"/>
    <property type="project" value="UniProtKB-KW"/>
</dbReference>
<dbReference type="GO" id="GO:0019843">
    <property type="term" value="F:rRNA binding"/>
    <property type="evidence" value="ECO:0007669"/>
    <property type="project" value="UniProtKB-UniRule"/>
</dbReference>
<evidence type="ECO:0000313" key="11">
    <source>
        <dbReference type="Proteomes" id="UP000469325"/>
    </source>
</evidence>
<dbReference type="InterPro" id="IPR020929">
    <property type="entry name" value="Ribosomal_uL5_CS"/>
</dbReference>
<evidence type="ECO:0000256" key="2">
    <source>
        <dbReference type="ARBA" id="ARBA00022980"/>
    </source>
</evidence>
<dbReference type="InterPro" id="IPR031310">
    <property type="entry name" value="Ribosomal_uL5_N"/>
</dbReference>
<gene>
    <name evidence="6 10" type="primary">rplE</name>
    <name evidence="10" type="ORF">FYJ68_01570</name>
</gene>